<comment type="caution">
    <text evidence="2">The sequence shown here is derived from an EMBL/GenBank/DDBJ whole genome shotgun (WGS) entry which is preliminary data.</text>
</comment>
<proteinExistence type="predicted"/>
<name>A0A7X4GYQ5_9BURK</name>
<evidence type="ECO:0000313" key="3">
    <source>
        <dbReference type="Proteomes" id="UP000469734"/>
    </source>
</evidence>
<evidence type="ECO:0000313" key="2">
    <source>
        <dbReference type="EMBL" id="MYM72132.1"/>
    </source>
</evidence>
<feature type="compositionally biased region" description="Polar residues" evidence="1">
    <location>
        <begin position="207"/>
        <end position="219"/>
    </location>
</feature>
<dbReference type="RefSeq" id="WP_161049709.1">
    <property type="nucleotide sequence ID" value="NZ_WWCR01000006.1"/>
</dbReference>
<dbReference type="Proteomes" id="UP000469734">
    <property type="component" value="Unassembled WGS sequence"/>
</dbReference>
<dbReference type="AlphaFoldDB" id="A0A7X4GYQ5"/>
<dbReference type="EMBL" id="WWCR01000006">
    <property type="protein sequence ID" value="MYM72132.1"/>
    <property type="molecule type" value="Genomic_DNA"/>
</dbReference>
<organism evidence="2 3">
    <name type="scientific">Duganella margarita</name>
    <dbReference type="NCBI Taxonomy" id="2692170"/>
    <lineage>
        <taxon>Bacteria</taxon>
        <taxon>Pseudomonadati</taxon>
        <taxon>Pseudomonadota</taxon>
        <taxon>Betaproteobacteria</taxon>
        <taxon>Burkholderiales</taxon>
        <taxon>Oxalobacteraceae</taxon>
        <taxon>Telluria group</taxon>
        <taxon>Duganella</taxon>
    </lineage>
</organism>
<gene>
    <name evidence="2" type="ORF">GTP56_07970</name>
</gene>
<reference evidence="2 3" key="1">
    <citation type="submission" date="2019-12" db="EMBL/GenBank/DDBJ databases">
        <title>Novel species isolated from a subtropical stream in China.</title>
        <authorList>
            <person name="Lu H."/>
        </authorList>
    </citation>
    <scope>NUCLEOTIDE SEQUENCE [LARGE SCALE GENOMIC DNA]</scope>
    <source>
        <strain evidence="2 3">FT134W</strain>
    </source>
</reference>
<feature type="region of interest" description="Disordered" evidence="1">
    <location>
        <begin position="134"/>
        <end position="219"/>
    </location>
</feature>
<evidence type="ECO:0000256" key="1">
    <source>
        <dbReference type="SAM" id="MobiDB-lite"/>
    </source>
</evidence>
<evidence type="ECO:0008006" key="4">
    <source>
        <dbReference type="Google" id="ProtNLM"/>
    </source>
</evidence>
<accession>A0A7X4GYQ5</accession>
<protein>
    <recommendedName>
        <fullName evidence="4">Helix-turn-helix domain-containing protein</fullName>
    </recommendedName>
</protein>
<sequence length="219" mass="23582">MGIDRSNRKKGDSGRDGGGFVALPWSVLDCPAYARLSHPARGLLLEFARQYVRDNNGRLLGSYAYLEPRGWTSKDVITRAKRELLEAGFIFETAKGQRPNKASWYALTWYALDKLDGYDAGVTAAFERGAYRENGPQKNASLSPSGGRIAPAIGPSGGLEAPSIGPSGGPMRGVLRTSLSPSDGHHLEKPSAVRNLTTQRRPAAPAESQTPDGQKVMTQ</sequence>